<dbReference type="SUPFAM" id="SSF144232">
    <property type="entry name" value="HIT/MYND zinc finger-like"/>
    <property type="match status" value="1"/>
</dbReference>
<dbReference type="AlphaFoldDB" id="A0AAD7MG48"/>
<keyword evidence="3" id="KW-0862">Zinc</keyword>
<dbReference type="PROSITE" id="PS01360">
    <property type="entry name" value="ZF_MYND_1"/>
    <property type="match status" value="1"/>
</dbReference>
<gene>
    <name evidence="6" type="ORF">B0H16DRAFT_1701544</name>
</gene>
<proteinExistence type="predicted"/>
<evidence type="ECO:0000259" key="5">
    <source>
        <dbReference type="PROSITE" id="PS50865"/>
    </source>
</evidence>
<evidence type="ECO:0000256" key="2">
    <source>
        <dbReference type="ARBA" id="ARBA00022771"/>
    </source>
</evidence>
<reference evidence="6" key="1">
    <citation type="submission" date="2023-03" db="EMBL/GenBank/DDBJ databases">
        <title>Massive genome expansion in bonnet fungi (Mycena s.s.) driven by repeated elements and novel gene families across ecological guilds.</title>
        <authorList>
            <consortium name="Lawrence Berkeley National Laboratory"/>
            <person name="Harder C.B."/>
            <person name="Miyauchi S."/>
            <person name="Viragh M."/>
            <person name="Kuo A."/>
            <person name="Thoen E."/>
            <person name="Andreopoulos B."/>
            <person name="Lu D."/>
            <person name="Skrede I."/>
            <person name="Drula E."/>
            <person name="Henrissat B."/>
            <person name="Morin E."/>
            <person name="Kohler A."/>
            <person name="Barry K."/>
            <person name="LaButti K."/>
            <person name="Morin E."/>
            <person name="Salamov A."/>
            <person name="Lipzen A."/>
            <person name="Mereny Z."/>
            <person name="Hegedus B."/>
            <person name="Baldrian P."/>
            <person name="Stursova M."/>
            <person name="Weitz H."/>
            <person name="Taylor A."/>
            <person name="Grigoriev I.V."/>
            <person name="Nagy L.G."/>
            <person name="Martin F."/>
            <person name="Kauserud H."/>
        </authorList>
    </citation>
    <scope>NUCLEOTIDE SEQUENCE</scope>
    <source>
        <strain evidence="6">CBHHK182m</strain>
    </source>
</reference>
<keyword evidence="7" id="KW-1185">Reference proteome</keyword>
<dbReference type="Proteomes" id="UP001215598">
    <property type="component" value="Unassembled WGS sequence"/>
</dbReference>
<dbReference type="GO" id="GO:0008270">
    <property type="term" value="F:zinc ion binding"/>
    <property type="evidence" value="ECO:0007669"/>
    <property type="project" value="UniProtKB-KW"/>
</dbReference>
<dbReference type="EMBL" id="JARKIB010000300">
    <property type="protein sequence ID" value="KAJ7715887.1"/>
    <property type="molecule type" value="Genomic_DNA"/>
</dbReference>
<comment type="caution">
    <text evidence="6">The sequence shown here is derived from an EMBL/GenBank/DDBJ whole genome shotgun (WGS) entry which is preliminary data.</text>
</comment>
<evidence type="ECO:0000256" key="1">
    <source>
        <dbReference type="ARBA" id="ARBA00022723"/>
    </source>
</evidence>
<dbReference type="InterPro" id="IPR002893">
    <property type="entry name" value="Znf_MYND"/>
</dbReference>
<dbReference type="Pfam" id="PF01753">
    <property type="entry name" value="zf-MYND"/>
    <property type="match status" value="1"/>
</dbReference>
<evidence type="ECO:0000256" key="4">
    <source>
        <dbReference type="PROSITE-ProRule" id="PRU00134"/>
    </source>
</evidence>
<keyword evidence="1" id="KW-0479">Metal-binding</keyword>
<name>A0AAD7MG48_9AGAR</name>
<evidence type="ECO:0000256" key="3">
    <source>
        <dbReference type="ARBA" id="ARBA00022833"/>
    </source>
</evidence>
<accession>A0AAD7MG48</accession>
<protein>
    <recommendedName>
        <fullName evidence="5">MYND-type domain-containing protein</fullName>
    </recommendedName>
</protein>
<evidence type="ECO:0000313" key="7">
    <source>
        <dbReference type="Proteomes" id="UP001215598"/>
    </source>
</evidence>
<dbReference type="Gene3D" id="6.10.140.2220">
    <property type="match status" value="1"/>
</dbReference>
<feature type="domain" description="MYND-type" evidence="5">
    <location>
        <begin position="297"/>
        <end position="333"/>
    </location>
</feature>
<keyword evidence="2 4" id="KW-0863">Zinc-finger</keyword>
<evidence type="ECO:0000313" key="6">
    <source>
        <dbReference type="EMBL" id="KAJ7715887.1"/>
    </source>
</evidence>
<organism evidence="6 7">
    <name type="scientific">Mycena metata</name>
    <dbReference type="NCBI Taxonomy" id="1033252"/>
    <lineage>
        <taxon>Eukaryota</taxon>
        <taxon>Fungi</taxon>
        <taxon>Dikarya</taxon>
        <taxon>Basidiomycota</taxon>
        <taxon>Agaricomycotina</taxon>
        <taxon>Agaricomycetes</taxon>
        <taxon>Agaricomycetidae</taxon>
        <taxon>Agaricales</taxon>
        <taxon>Marasmiineae</taxon>
        <taxon>Mycenaceae</taxon>
        <taxon>Mycena</taxon>
    </lineage>
</organism>
<dbReference type="PROSITE" id="PS50865">
    <property type="entry name" value="ZF_MYND_2"/>
    <property type="match status" value="1"/>
</dbReference>
<sequence>MPLEITTRVIKMDELQPCDSKIGMTVVHLPYAPIYQEGYGRMDASTPVLGLATSYVAVCVCVVFHCATTGRTVLTHSPPMMDSMKKNFVPIVDWVIGGDGETHWSDSDLENWLSGKGAKKAGATVDIVVLRGFRYESPQHPTWPLLNRWMSDFRLFLSSAVSSRALIVASCLDAPEVLKCASVLVDKATARITYLKLESGSPFSLITIKNPHLVKQYSEAQQEQDRLVGVTLLQRIPPENVNLHLQYNVVSHGGAIPLPDEIRQLLRFMPASPGGQSLLAQRIRPFVERSIRAGRPCELCGDIGHLKCSSCKGAWYCGKEHQLKDWTSHKVWCKSHKLASSN</sequence>